<dbReference type="InterPro" id="IPR051202">
    <property type="entry name" value="Peptidase_C40"/>
</dbReference>
<keyword evidence="4" id="KW-0788">Thiol protease</keyword>
<evidence type="ECO:0000259" key="6">
    <source>
        <dbReference type="PROSITE" id="PS51935"/>
    </source>
</evidence>
<dbReference type="Pfam" id="PF00877">
    <property type="entry name" value="NLPC_P60"/>
    <property type="match status" value="1"/>
</dbReference>
<dbReference type="InterPro" id="IPR038765">
    <property type="entry name" value="Papain-like_cys_pep_sf"/>
</dbReference>
<reference evidence="7 8" key="1">
    <citation type="submission" date="2024-09" db="EMBL/GenBank/DDBJ databases">
        <authorList>
            <person name="Sun Q."/>
            <person name="Mori K."/>
        </authorList>
    </citation>
    <scope>NUCLEOTIDE SEQUENCE [LARGE SCALE GENOMIC DNA]</scope>
    <source>
        <strain evidence="7 8">JCM 12520</strain>
    </source>
</reference>
<protein>
    <submittedName>
        <fullName evidence="7">NlpC/P60 family protein</fullName>
    </submittedName>
</protein>
<dbReference type="InterPro" id="IPR000064">
    <property type="entry name" value="NLP_P60_dom"/>
</dbReference>
<proteinExistence type="inferred from homology"/>
<feature type="signal peptide" evidence="5">
    <location>
        <begin position="1"/>
        <end position="21"/>
    </location>
</feature>
<dbReference type="Pfam" id="PF23795">
    <property type="entry name" value="SH3_YKFC_2nd"/>
    <property type="match status" value="1"/>
</dbReference>
<gene>
    <name evidence="7" type="ORF">ACFFNY_27160</name>
</gene>
<evidence type="ECO:0000256" key="4">
    <source>
        <dbReference type="ARBA" id="ARBA00022807"/>
    </source>
</evidence>
<sequence length="417" mass="45032">MVYKKWMLIGLALLAVLPACGDSARESALPSAAEWTIREVSPSGTGVFGYTDAVGLAAHDYSVDEPDVIANSATESEMKEGDALFVETGMGTSIGRQAEETDSGGCGKLETQGKEWLVNAPVATLWTGPGLGRAKDKPGQAALADTRKWTDKLNAEDRLWLVGKLETQALFGQPVSLVEERGEWTKVIVLGQSTSRHTEGYPGWMPRVQLAESAIRLDHAACPVLVIRAATAFLFDDAEGTVPFLELSFNTRLPLLREDGESYVVQTPTDGPKYMMKADAFTTAEREQSAPPSGERIVETAKQFLGLPYLWSGISGFGFDCSGFTHSLHSFYGIDIPRDASDQAKQGAPVDRGALRPGDLLFFADANGKGKVHHVGMYAGDGQMIHSPNSRRSVETIALDTPAYAKEFAGARRFIPE</sequence>
<dbReference type="EMBL" id="JBHMAG010000018">
    <property type="protein sequence ID" value="MFB9755270.1"/>
    <property type="molecule type" value="Genomic_DNA"/>
</dbReference>
<feature type="domain" description="NlpC/P60" evidence="6">
    <location>
        <begin position="291"/>
        <end position="415"/>
    </location>
</feature>
<evidence type="ECO:0000313" key="8">
    <source>
        <dbReference type="Proteomes" id="UP001589619"/>
    </source>
</evidence>
<comment type="caution">
    <text evidence="7">The sequence shown here is derived from an EMBL/GenBank/DDBJ whole genome shotgun (WGS) entry which is preliminary data.</text>
</comment>
<dbReference type="RefSeq" id="WP_344907969.1">
    <property type="nucleotide sequence ID" value="NZ_BAAAYO010000006.1"/>
</dbReference>
<accession>A0ABV5W4G7</accession>
<evidence type="ECO:0000313" key="7">
    <source>
        <dbReference type="EMBL" id="MFB9755270.1"/>
    </source>
</evidence>
<dbReference type="PANTHER" id="PTHR47053:SF3">
    <property type="entry name" value="GAMMA-D-GLUTAMYL-L-LYSINE DIPEPTIDYL-PEPTIDASE"/>
    <property type="match status" value="1"/>
</dbReference>
<evidence type="ECO:0000256" key="2">
    <source>
        <dbReference type="ARBA" id="ARBA00022670"/>
    </source>
</evidence>
<keyword evidence="3" id="KW-0378">Hydrolase</keyword>
<dbReference type="Gene3D" id="3.90.1720.10">
    <property type="entry name" value="endopeptidase domain like (from Nostoc punctiforme)"/>
    <property type="match status" value="1"/>
</dbReference>
<evidence type="ECO:0000256" key="1">
    <source>
        <dbReference type="ARBA" id="ARBA00007074"/>
    </source>
</evidence>
<feature type="chain" id="PRO_5045336633" evidence="5">
    <location>
        <begin position="22"/>
        <end position="417"/>
    </location>
</feature>
<keyword evidence="2" id="KW-0645">Protease</keyword>
<dbReference type="SUPFAM" id="SSF54001">
    <property type="entry name" value="Cysteine proteinases"/>
    <property type="match status" value="1"/>
</dbReference>
<dbReference type="Gene3D" id="2.30.30.40">
    <property type="entry name" value="SH3 Domains"/>
    <property type="match status" value="1"/>
</dbReference>
<dbReference type="PROSITE" id="PS51935">
    <property type="entry name" value="NLPC_P60"/>
    <property type="match status" value="1"/>
</dbReference>
<dbReference type="PANTHER" id="PTHR47053">
    <property type="entry name" value="MUREIN DD-ENDOPEPTIDASE MEPH-RELATED"/>
    <property type="match status" value="1"/>
</dbReference>
<evidence type="ECO:0000256" key="5">
    <source>
        <dbReference type="SAM" id="SignalP"/>
    </source>
</evidence>
<organism evidence="7 8">
    <name type="scientific">Paenibacillus hodogayensis</name>
    <dbReference type="NCBI Taxonomy" id="279208"/>
    <lineage>
        <taxon>Bacteria</taxon>
        <taxon>Bacillati</taxon>
        <taxon>Bacillota</taxon>
        <taxon>Bacilli</taxon>
        <taxon>Bacillales</taxon>
        <taxon>Paenibacillaceae</taxon>
        <taxon>Paenibacillus</taxon>
    </lineage>
</organism>
<keyword evidence="8" id="KW-1185">Reference proteome</keyword>
<dbReference type="InterPro" id="IPR057812">
    <property type="entry name" value="SH3_YKFC_2nd"/>
</dbReference>
<comment type="similarity">
    <text evidence="1">Belongs to the peptidase C40 family.</text>
</comment>
<keyword evidence="5" id="KW-0732">Signal</keyword>
<evidence type="ECO:0000256" key="3">
    <source>
        <dbReference type="ARBA" id="ARBA00022801"/>
    </source>
</evidence>
<name>A0ABV5W4G7_9BACL</name>
<dbReference type="Proteomes" id="UP001589619">
    <property type="component" value="Unassembled WGS sequence"/>
</dbReference>